<reference evidence="1 2" key="1">
    <citation type="submission" date="2021-06" db="EMBL/GenBank/DDBJ databases">
        <authorList>
            <person name="Palmer J.M."/>
        </authorList>
    </citation>
    <scope>NUCLEOTIDE SEQUENCE [LARGE SCALE GENOMIC DNA]</scope>
    <source>
        <strain evidence="1 2">GA_2019</strain>
        <tissue evidence="1">Muscle</tissue>
    </source>
</reference>
<gene>
    <name evidence="1" type="ORF">GOODEAATRI_022503</name>
</gene>
<evidence type="ECO:0000313" key="2">
    <source>
        <dbReference type="Proteomes" id="UP001476798"/>
    </source>
</evidence>
<dbReference type="Proteomes" id="UP001476798">
    <property type="component" value="Unassembled WGS sequence"/>
</dbReference>
<proteinExistence type="predicted"/>
<name>A0ABV0PQT7_9TELE</name>
<protein>
    <submittedName>
        <fullName evidence="1">Uncharacterized protein</fullName>
    </submittedName>
</protein>
<evidence type="ECO:0000313" key="1">
    <source>
        <dbReference type="EMBL" id="MEQ2185860.1"/>
    </source>
</evidence>
<sequence>MCAGTPCLVIISRSDPLNSQTSYNFHSLHILAADEEQAERIAGLRLKWSLPSVMAVCNIVLHKKDLAVWVLMALVRHQQPTGHVHIHVHHLCLYKNLPLLSYTGSAEVKEEAHLIYPGLNSPQDSKYILTRRGRRTVAMETHSPGSCGGEDELL</sequence>
<keyword evidence="2" id="KW-1185">Reference proteome</keyword>
<organism evidence="1 2">
    <name type="scientific">Goodea atripinnis</name>
    <dbReference type="NCBI Taxonomy" id="208336"/>
    <lineage>
        <taxon>Eukaryota</taxon>
        <taxon>Metazoa</taxon>
        <taxon>Chordata</taxon>
        <taxon>Craniata</taxon>
        <taxon>Vertebrata</taxon>
        <taxon>Euteleostomi</taxon>
        <taxon>Actinopterygii</taxon>
        <taxon>Neopterygii</taxon>
        <taxon>Teleostei</taxon>
        <taxon>Neoteleostei</taxon>
        <taxon>Acanthomorphata</taxon>
        <taxon>Ovalentaria</taxon>
        <taxon>Atherinomorphae</taxon>
        <taxon>Cyprinodontiformes</taxon>
        <taxon>Goodeidae</taxon>
        <taxon>Goodea</taxon>
    </lineage>
</organism>
<comment type="caution">
    <text evidence="1">The sequence shown here is derived from an EMBL/GenBank/DDBJ whole genome shotgun (WGS) entry which is preliminary data.</text>
</comment>
<accession>A0ABV0PQT7</accession>
<dbReference type="EMBL" id="JAHRIO010082273">
    <property type="protein sequence ID" value="MEQ2185860.1"/>
    <property type="molecule type" value="Genomic_DNA"/>
</dbReference>